<protein>
    <recommendedName>
        <fullName evidence="8">Cardiomyopathy-associated protein 5</fullName>
    </recommendedName>
</protein>
<feature type="compositionally biased region" description="Basic residues" evidence="3">
    <location>
        <begin position="225"/>
        <end position="234"/>
    </location>
</feature>
<dbReference type="Pfam" id="PF00622">
    <property type="entry name" value="SPRY"/>
    <property type="match status" value="1"/>
</dbReference>
<dbReference type="PROSITE" id="PS50853">
    <property type="entry name" value="FN3"/>
    <property type="match status" value="2"/>
</dbReference>
<dbReference type="InterPro" id="IPR036116">
    <property type="entry name" value="FN3_sf"/>
</dbReference>
<dbReference type="GO" id="GO:0005737">
    <property type="term" value="C:cytoplasm"/>
    <property type="evidence" value="ECO:0007669"/>
    <property type="project" value="TreeGrafter"/>
</dbReference>
<organism evidence="6 7">
    <name type="scientific">Knipowitschia caucasica</name>
    <name type="common">Caucasian dwarf goby</name>
    <name type="synonym">Pomatoschistus caucasicus</name>
    <dbReference type="NCBI Taxonomy" id="637954"/>
    <lineage>
        <taxon>Eukaryota</taxon>
        <taxon>Metazoa</taxon>
        <taxon>Chordata</taxon>
        <taxon>Craniata</taxon>
        <taxon>Vertebrata</taxon>
        <taxon>Euteleostomi</taxon>
        <taxon>Actinopterygii</taxon>
        <taxon>Neopterygii</taxon>
        <taxon>Teleostei</taxon>
        <taxon>Neoteleostei</taxon>
        <taxon>Acanthomorphata</taxon>
        <taxon>Gobiaria</taxon>
        <taxon>Gobiiformes</taxon>
        <taxon>Gobioidei</taxon>
        <taxon>Gobiidae</taxon>
        <taxon>Gobiinae</taxon>
        <taxon>Knipowitschia</taxon>
    </lineage>
</organism>
<feature type="domain" description="B30.2/SPRY" evidence="4">
    <location>
        <begin position="959"/>
        <end position="1151"/>
    </location>
</feature>
<dbReference type="SMART" id="SM00449">
    <property type="entry name" value="SPRY"/>
    <property type="match status" value="1"/>
</dbReference>
<evidence type="ECO:0008006" key="8">
    <source>
        <dbReference type="Google" id="ProtNLM"/>
    </source>
</evidence>
<dbReference type="InterPro" id="IPR013783">
    <property type="entry name" value="Ig-like_fold"/>
</dbReference>
<evidence type="ECO:0000313" key="6">
    <source>
        <dbReference type="EMBL" id="CAL1615966.1"/>
    </source>
</evidence>
<proteinExistence type="predicted"/>
<dbReference type="InterPro" id="IPR050617">
    <property type="entry name" value="E3_ligase_FN3/SPRY"/>
</dbReference>
<dbReference type="InterPro" id="IPR013320">
    <property type="entry name" value="ConA-like_dom_sf"/>
</dbReference>
<evidence type="ECO:0000259" key="4">
    <source>
        <dbReference type="PROSITE" id="PS50188"/>
    </source>
</evidence>
<feature type="region of interest" description="Disordered" evidence="3">
    <location>
        <begin position="222"/>
        <end position="272"/>
    </location>
</feature>
<sequence length="1155" mass="129477">MDEPESLDSDMPELQECSYDALEALSQDDEEEVEELENSLREVIQDHSVKPKLQCLMVDPSFSMVTVQSEDSGIVWETASSRCSTPWASETSSVSEGGSMEASGAAGNITIIFDEDKVVRRRTRSGRSSRLSDRFSRPGSSRSASALGVERLEMMEVSQPNVKQDKTENEPDLEEIKNKDQELFNLIAEGYEILNIRVPFKLPTVDEESTELQDNLSYLDQTPKIKSRNHHHQQLTRAEEGDLQDVEPLNKESKEAVPNLPSTPDFKPAPTEGPGDIDYFEKFTLLDVVAPGEEASGEVDECVTPVPTPEPETKDPVKNRSPSVSEESFVFVSNEDIVGEHLDEVFYGESPPADAVHKQDAEDKGGRMRRQSSVKESGSVLFESEETVLTPIYISSGPPKIIDQILLDEPTAMSFMYTDLYEDAMGEKRRSDEECSEAESVTSEKSYKRCLMDDYEEADGGYLEKFTLKDETAYVEVSSEVVEERKGGRMMWLQNEFEMSGCLTRVAKEEDEDVSMQEDSEKQAPSDVTMEYEIITEQDVTEIEQMHEEKAPLVTDELLEDVMEEPAGSEEVAEVDYDTIDAEEEQQARMAAELEGLDWFCLSCECLLSEEESSSEPHQDHKVIAVDRAYGEIMDKLSDWISELQGRSENIEDLVSELELAYNSVEDQFHENEVDMQAQKEEMMTLVMEQYNSMSVSMEEEKKAKLEQLYDQIVSLQESIETAKGTLETTAREAETDARSPEDIHGRLTAALDSTMSLELGPKGLLVFEDYAKGNPSSSQLAQRKGIAVPQRPTLQAQEPGSATSSSVTVYWKVNADDIIDCFQVYCMEDPLGAVSEEYRVTVKESYCVLEELEPDKTYKVWVMAVNYTGCSLPSVRLVFKTAPSVPVIDIERCTVMWNTAVLRWSSLGETGLSYTLEHCRQYELEGEGLRTIAGIKNLEYKVLLQPNENYLFYIKAVNEAGSSEQSEAALISTKGMKFHLLKETAHPALELSVDETTLHYSQETYDNMPDKTCPFILGELLPMRGNFYWEYDVSRCTDYRLGVAYSSAASDSVLGEGQGSWCLQCTPTLSGCSYRLLHNDVHSSLFVIDSPERVGVFLDHQFGRLSFYNAQSGQLLGSFSERLTQPCHPALGMDSPGSVEVCMVTEVPDFTKDS</sequence>
<dbReference type="PANTHER" id="PTHR24099:SF7">
    <property type="entry name" value="CARDIOMYOPATHY-ASSOCIATED PROTEIN 5"/>
    <property type="match status" value="1"/>
</dbReference>
<dbReference type="InterPro" id="IPR003877">
    <property type="entry name" value="SPRY_dom"/>
</dbReference>
<dbReference type="InterPro" id="IPR003879">
    <property type="entry name" value="Butyrophylin_SPRY"/>
</dbReference>
<evidence type="ECO:0000256" key="1">
    <source>
        <dbReference type="ARBA" id="ARBA00023054"/>
    </source>
</evidence>
<name>A0AAV2MSN4_KNICA</name>
<feature type="coiled-coil region" evidence="2">
    <location>
        <begin position="699"/>
        <end position="726"/>
    </location>
</feature>
<evidence type="ECO:0000259" key="5">
    <source>
        <dbReference type="PROSITE" id="PS50853"/>
    </source>
</evidence>
<keyword evidence="1 2" id="KW-0175">Coiled coil</keyword>
<dbReference type="PANTHER" id="PTHR24099">
    <property type="entry name" value="E3 UBIQUITIN-PROTEIN LIGASE TRIM36-RELATED"/>
    <property type="match status" value="1"/>
</dbReference>
<dbReference type="SUPFAM" id="SSF49265">
    <property type="entry name" value="Fibronectin type III"/>
    <property type="match status" value="1"/>
</dbReference>
<evidence type="ECO:0000313" key="7">
    <source>
        <dbReference type="Proteomes" id="UP001497482"/>
    </source>
</evidence>
<dbReference type="CDD" id="cd00063">
    <property type="entry name" value="FN3"/>
    <property type="match status" value="2"/>
</dbReference>
<evidence type="ECO:0000256" key="3">
    <source>
        <dbReference type="SAM" id="MobiDB-lite"/>
    </source>
</evidence>
<dbReference type="AlphaFoldDB" id="A0AAV2MSN4"/>
<accession>A0AAV2MSN4</accession>
<feature type="domain" description="Fibronectin type-III" evidence="5">
    <location>
        <begin position="887"/>
        <end position="977"/>
    </location>
</feature>
<dbReference type="InterPro" id="IPR043136">
    <property type="entry name" value="B30.2/SPRY_sf"/>
</dbReference>
<feature type="coiled-coil region" evidence="2">
    <location>
        <begin position="641"/>
        <end position="668"/>
    </location>
</feature>
<dbReference type="Proteomes" id="UP001497482">
    <property type="component" value="Chromosome 9"/>
</dbReference>
<dbReference type="SUPFAM" id="SSF49899">
    <property type="entry name" value="Concanavalin A-like lectins/glucanases"/>
    <property type="match status" value="1"/>
</dbReference>
<feature type="region of interest" description="Disordered" evidence="3">
    <location>
        <begin position="123"/>
        <end position="151"/>
    </location>
</feature>
<dbReference type="InterPro" id="IPR001870">
    <property type="entry name" value="B30.2/SPRY"/>
</dbReference>
<feature type="domain" description="Fibronectin type-III" evidence="5">
    <location>
        <begin position="789"/>
        <end position="885"/>
    </location>
</feature>
<dbReference type="PROSITE" id="PS50188">
    <property type="entry name" value="B302_SPRY"/>
    <property type="match status" value="1"/>
</dbReference>
<dbReference type="EMBL" id="OZ035831">
    <property type="protein sequence ID" value="CAL1615966.1"/>
    <property type="molecule type" value="Genomic_DNA"/>
</dbReference>
<dbReference type="Gene3D" id="2.60.40.10">
    <property type="entry name" value="Immunoglobulins"/>
    <property type="match status" value="2"/>
</dbReference>
<feature type="region of interest" description="Disordered" evidence="3">
    <location>
        <begin position="293"/>
        <end position="322"/>
    </location>
</feature>
<keyword evidence="7" id="KW-1185">Reference proteome</keyword>
<feature type="coiled-coil region" evidence="2">
    <location>
        <begin position="19"/>
        <end position="46"/>
    </location>
</feature>
<dbReference type="InterPro" id="IPR003961">
    <property type="entry name" value="FN3_dom"/>
</dbReference>
<dbReference type="SMART" id="SM00060">
    <property type="entry name" value="FN3"/>
    <property type="match status" value="2"/>
</dbReference>
<feature type="compositionally biased region" description="Basic and acidic residues" evidence="3">
    <location>
        <begin position="355"/>
        <end position="366"/>
    </location>
</feature>
<evidence type="ECO:0000256" key="2">
    <source>
        <dbReference type="SAM" id="Coils"/>
    </source>
</evidence>
<gene>
    <name evidence="6" type="ORF">KC01_LOCUS41818</name>
</gene>
<dbReference type="PRINTS" id="PR01407">
    <property type="entry name" value="BUTYPHLNCDUF"/>
</dbReference>
<dbReference type="Gene3D" id="2.60.120.920">
    <property type="match status" value="1"/>
</dbReference>
<reference evidence="6 7" key="1">
    <citation type="submission" date="2024-04" db="EMBL/GenBank/DDBJ databases">
        <authorList>
            <person name="Waldvogel A.-M."/>
            <person name="Schoenle A."/>
        </authorList>
    </citation>
    <scope>NUCLEOTIDE SEQUENCE [LARGE SCALE GENOMIC DNA]</scope>
</reference>
<feature type="region of interest" description="Disordered" evidence="3">
    <location>
        <begin position="350"/>
        <end position="377"/>
    </location>
</feature>